<evidence type="ECO:0000313" key="3">
    <source>
        <dbReference type="Proteomes" id="UP000305948"/>
    </source>
</evidence>
<dbReference type="EMBL" id="ML213532">
    <property type="protein sequence ID" value="TFK46202.1"/>
    <property type="molecule type" value="Genomic_DNA"/>
</dbReference>
<gene>
    <name evidence="2" type="ORF">OE88DRAFT_1739659</name>
</gene>
<dbReference type="Proteomes" id="UP000305948">
    <property type="component" value="Unassembled WGS sequence"/>
</dbReference>
<accession>A0A5C3MLC4</accession>
<proteinExistence type="predicted"/>
<evidence type="ECO:0000256" key="1">
    <source>
        <dbReference type="SAM" id="MobiDB-lite"/>
    </source>
</evidence>
<name>A0A5C3MLC4_9AGAM</name>
<reference evidence="2 3" key="1">
    <citation type="journal article" date="2019" name="Nat. Ecol. Evol.">
        <title>Megaphylogeny resolves global patterns of mushroom evolution.</title>
        <authorList>
            <person name="Varga T."/>
            <person name="Krizsan K."/>
            <person name="Foldi C."/>
            <person name="Dima B."/>
            <person name="Sanchez-Garcia M."/>
            <person name="Sanchez-Ramirez S."/>
            <person name="Szollosi G.J."/>
            <person name="Szarkandi J.G."/>
            <person name="Papp V."/>
            <person name="Albert L."/>
            <person name="Andreopoulos W."/>
            <person name="Angelini C."/>
            <person name="Antonin V."/>
            <person name="Barry K.W."/>
            <person name="Bougher N.L."/>
            <person name="Buchanan P."/>
            <person name="Buyck B."/>
            <person name="Bense V."/>
            <person name="Catcheside P."/>
            <person name="Chovatia M."/>
            <person name="Cooper J."/>
            <person name="Damon W."/>
            <person name="Desjardin D."/>
            <person name="Finy P."/>
            <person name="Geml J."/>
            <person name="Haridas S."/>
            <person name="Hughes K."/>
            <person name="Justo A."/>
            <person name="Karasinski D."/>
            <person name="Kautmanova I."/>
            <person name="Kiss B."/>
            <person name="Kocsube S."/>
            <person name="Kotiranta H."/>
            <person name="LaButti K.M."/>
            <person name="Lechner B.E."/>
            <person name="Liimatainen K."/>
            <person name="Lipzen A."/>
            <person name="Lukacs Z."/>
            <person name="Mihaltcheva S."/>
            <person name="Morgado L.N."/>
            <person name="Niskanen T."/>
            <person name="Noordeloos M.E."/>
            <person name="Ohm R.A."/>
            <person name="Ortiz-Santana B."/>
            <person name="Ovrebo C."/>
            <person name="Racz N."/>
            <person name="Riley R."/>
            <person name="Savchenko A."/>
            <person name="Shiryaev A."/>
            <person name="Soop K."/>
            <person name="Spirin V."/>
            <person name="Szebenyi C."/>
            <person name="Tomsovsky M."/>
            <person name="Tulloss R.E."/>
            <person name="Uehling J."/>
            <person name="Grigoriev I.V."/>
            <person name="Vagvolgyi C."/>
            <person name="Papp T."/>
            <person name="Martin F.M."/>
            <person name="Miettinen O."/>
            <person name="Hibbett D.S."/>
            <person name="Nagy L.G."/>
        </authorList>
    </citation>
    <scope>NUCLEOTIDE SEQUENCE [LARGE SCALE GENOMIC DNA]</scope>
    <source>
        <strain evidence="2 3">OMC1185</strain>
    </source>
</reference>
<organism evidence="2 3">
    <name type="scientific">Heliocybe sulcata</name>
    <dbReference type="NCBI Taxonomy" id="5364"/>
    <lineage>
        <taxon>Eukaryota</taxon>
        <taxon>Fungi</taxon>
        <taxon>Dikarya</taxon>
        <taxon>Basidiomycota</taxon>
        <taxon>Agaricomycotina</taxon>
        <taxon>Agaricomycetes</taxon>
        <taxon>Gloeophyllales</taxon>
        <taxon>Gloeophyllaceae</taxon>
        <taxon>Heliocybe</taxon>
    </lineage>
</organism>
<protein>
    <submittedName>
        <fullName evidence="2">Uncharacterized protein</fullName>
    </submittedName>
</protein>
<keyword evidence="3" id="KW-1185">Reference proteome</keyword>
<dbReference type="AlphaFoldDB" id="A0A5C3MLC4"/>
<feature type="region of interest" description="Disordered" evidence="1">
    <location>
        <begin position="362"/>
        <end position="394"/>
    </location>
</feature>
<sequence>MDGIISVSKLMLRHWRDIPNKKHSTCVQAYQKRLPLYLPSTHSTLVQKRWASAGKAPVYQDKHRVPKSDIPAAPAAAGLRKHSAIPLRTLNQTLLNAEEFIDLTGRVTKNVRFPVAPEQPSVEVRYFNLGHRKIRFPPDSQGFLYWHLDPDAPLLSGQVRFRITTSSDPATFPEGRDLQLPDGGTWNISLFDIARRSTYSGLRAHLICEKLVTAKVLYTALNLSGLEGARTIRPATGSLIIWKFGQKFLVDLQSRAVVTWIIGSLAGARLCLHNLFSVQIQQSGSTGIAKSSYYRPYTGRALVQFERSTLPEHKGTRTVVLRIVKVIELTKSEGSNDAYNMLEPKEGGLVMTRTVGRHWTPWSVDVDRPQPSGKPHSLSKPLRILFDNETPQDR</sequence>
<evidence type="ECO:0000313" key="2">
    <source>
        <dbReference type="EMBL" id="TFK46202.1"/>
    </source>
</evidence>
<dbReference type="OrthoDB" id="2750929at2759"/>